<comment type="catalytic activity">
    <reaction evidence="3">
        <text>L-aspartate + L-glutamine + ATP + H2O = L-asparagine + L-glutamate + AMP + diphosphate + H(+)</text>
        <dbReference type="Rhea" id="RHEA:12228"/>
        <dbReference type="ChEBI" id="CHEBI:15377"/>
        <dbReference type="ChEBI" id="CHEBI:15378"/>
        <dbReference type="ChEBI" id="CHEBI:29985"/>
        <dbReference type="ChEBI" id="CHEBI:29991"/>
        <dbReference type="ChEBI" id="CHEBI:30616"/>
        <dbReference type="ChEBI" id="CHEBI:33019"/>
        <dbReference type="ChEBI" id="CHEBI:58048"/>
        <dbReference type="ChEBI" id="CHEBI:58359"/>
        <dbReference type="ChEBI" id="CHEBI:456215"/>
        <dbReference type="EC" id="6.3.5.4"/>
    </reaction>
</comment>
<accession>A0ABT3JL28</accession>
<dbReference type="EMBL" id="JAPCHZ010000002">
    <property type="protein sequence ID" value="MCW4451421.1"/>
    <property type="molecule type" value="Genomic_DNA"/>
</dbReference>
<dbReference type="PANTHER" id="PTHR43284">
    <property type="entry name" value="ASPARAGINE SYNTHETASE (GLUTAMINE-HYDROLYZING)"/>
    <property type="match status" value="1"/>
</dbReference>
<dbReference type="Gene3D" id="3.60.20.10">
    <property type="entry name" value="Glutamine Phosphoribosylpyrophosphate, subunit 1, domain 1"/>
    <property type="match status" value="1"/>
</dbReference>
<protein>
    <recommendedName>
        <fullName evidence="2">asparagine synthase (glutamine-hydrolyzing)</fullName>
        <ecNumber evidence="2">6.3.5.4</ecNumber>
    </recommendedName>
</protein>
<organism evidence="5 6">
    <name type="scientific">Kaistella yananensis</name>
    <dbReference type="NCBI Taxonomy" id="2989820"/>
    <lineage>
        <taxon>Bacteria</taxon>
        <taxon>Pseudomonadati</taxon>
        <taxon>Bacteroidota</taxon>
        <taxon>Flavobacteriia</taxon>
        <taxon>Flavobacteriales</taxon>
        <taxon>Weeksellaceae</taxon>
        <taxon>Chryseobacterium group</taxon>
        <taxon>Kaistella</taxon>
    </lineage>
</organism>
<dbReference type="RefSeq" id="WP_265143631.1">
    <property type="nucleotide sequence ID" value="NZ_JAPCHZ010000002.1"/>
</dbReference>
<name>A0ABT3JL28_9FLAO</name>
<dbReference type="EC" id="6.3.5.4" evidence="2"/>
<evidence type="ECO:0000259" key="4">
    <source>
        <dbReference type="Pfam" id="PF00733"/>
    </source>
</evidence>
<evidence type="ECO:0000313" key="5">
    <source>
        <dbReference type="EMBL" id="MCW4451421.1"/>
    </source>
</evidence>
<evidence type="ECO:0000256" key="3">
    <source>
        <dbReference type="ARBA" id="ARBA00048741"/>
    </source>
</evidence>
<dbReference type="InterPro" id="IPR014729">
    <property type="entry name" value="Rossmann-like_a/b/a_fold"/>
</dbReference>
<dbReference type="Gene3D" id="3.40.50.620">
    <property type="entry name" value="HUPs"/>
    <property type="match status" value="1"/>
</dbReference>
<proteinExistence type="predicted"/>
<reference evidence="5 6" key="1">
    <citation type="submission" date="2022-10" db="EMBL/GenBank/DDBJ databases">
        <title>Kaistella sp. BT-6-1-3.</title>
        <authorList>
            <person name="Ai J."/>
            <person name="Deng Z."/>
        </authorList>
    </citation>
    <scope>NUCLEOTIDE SEQUENCE [LARGE SCALE GENOMIC DNA]</scope>
    <source>
        <strain evidence="5 6">BT6-1-3</strain>
    </source>
</reference>
<dbReference type="Pfam" id="PF00733">
    <property type="entry name" value="Asn_synthase"/>
    <property type="match status" value="1"/>
</dbReference>
<dbReference type="InterPro" id="IPR001962">
    <property type="entry name" value="Asn_synthase"/>
</dbReference>
<sequence length="548" mass="64372">MKKGFSIQISEQNVAIKSFISGEYDNLYLQTEHFDFLLEGVLLNKKKLLTEYALKDFETLIRELYTQKKQGLIREFEGEFRGFIWNKTIGQLYVFTNPTSTQRVFYSKFENAIFIDTSLVRLNKTLISYGIRTKPDLESIYQFLCFSNLPERKTPIENIAKLLDGHYLEINNTDVTLTEKEYFNLVGTPLFKGTKAAAVDQIHEIFSQSVIMEYQKDTELGKNHLALLSGGLDSRVAMFYAIKNNEAPGNALCFSQSGYFDHTISEKIAEDFGIHYEFIPLDGGNFLKKIDEITEISEGMVFYTGGIHVKHTVEKMQYENFALFHSGQIGDGVLGGFNTEPKRKKPSNFKMVVNHHFLPEVEKSLDDILKNYETEELFLLRNVAYNRTVLGTHVFQEKRYQTSPFMTRDFLKLAISLPEEWKFSHRFYIDWINTHCKEATNYRWERTLMKPNAHWKTVFGDQFMKRGFKILNEKILKTPKHSSMYPYHFYFDNNTEIQRYYQQYFDENLHRIESYPELYNDVKKLFVSEDFHSKSQAVNILSVFKLYF</sequence>
<gene>
    <name evidence="5" type="ORF">OK344_04290</name>
</gene>
<dbReference type="Proteomes" id="UP001209107">
    <property type="component" value="Unassembled WGS sequence"/>
</dbReference>
<dbReference type="PANTHER" id="PTHR43284:SF1">
    <property type="entry name" value="ASPARAGINE SYNTHETASE"/>
    <property type="match status" value="1"/>
</dbReference>
<evidence type="ECO:0000313" key="6">
    <source>
        <dbReference type="Proteomes" id="UP001209107"/>
    </source>
</evidence>
<evidence type="ECO:0000256" key="1">
    <source>
        <dbReference type="ARBA" id="ARBA00005187"/>
    </source>
</evidence>
<dbReference type="InterPro" id="IPR051786">
    <property type="entry name" value="ASN_synthetase/amidase"/>
</dbReference>
<keyword evidence="6" id="KW-1185">Reference proteome</keyword>
<comment type="caution">
    <text evidence="5">The sequence shown here is derived from an EMBL/GenBank/DDBJ whole genome shotgun (WGS) entry which is preliminary data.</text>
</comment>
<comment type="pathway">
    <text evidence="1">Amino-acid biosynthesis; L-asparagine biosynthesis; L-asparagine from L-aspartate (L-Gln route): step 1/1.</text>
</comment>
<dbReference type="InterPro" id="IPR029055">
    <property type="entry name" value="Ntn_hydrolases_N"/>
</dbReference>
<dbReference type="SUPFAM" id="SSF56235">
    <property type="entry name" value="N-terminal nucleophile aminohydrolases (Ntn hydrolases)"/>
    <property type="match status" value="1"/>
</dbReference>
<feature type="domain" description="Asparagine synthetase" evidence="4">
    <location>
        <begin position="202"/>
        <end position="346"/>
    </location>
</feature>
<evidence type="ECO:0000256" key="2">
    <source>
        <dbReference type="ARBA" id="ARBA00012737"/>
    </source>
</evidence>
<dbReference type="SUPFAM" id="SSF52402">
    <property type="entry name" value="Adenine nucleotide alpha hydrolases-like"/>
    <property type="match status" value="1"/>
</dbReference>